<feature type="compositionally biased region" description="Low complexity" evidence="1">
    <location>
        <begin position="40"/>
        <end position="51"/>
    </location>
</feature>
<sequence>MTTKVTLRQEERFLDEDVYVDQVLEIAKLDMDPNNVHYRPASTPTATSLTAGSRSRPRRSLRQIPGRAWLTTSSFKNATHPAGRGGPRTVEPLLVAVFVTRPLDSALTLSLPASARHTGHATGKPEQHGDSRVELVEDSFGLDMGYSVVSGLQSMMVVLQGGVLQPSAPLLGTHRTHGFAKAE</sequence>
<accession>A0A1J7I963</accession>
<dbReference type="EMBL" id="KV875104">
    <property type="protein sequence ID" value="OIW24191.1"/>
    <property type="molecule type" value="Genomic_DNA"/>
</dbReference>
<proteinExistence type="predicted"/>
<evidence type="ECO:0000313" key="2">
    <source>
        <dbReference type="EMBL" id="OIW24191.1"/>
    </source>
</evidence>
<gene>
    <name evidence="2" type="ORF">CONLIGDRAFT_718672</name>
</gene>
<organism evidence="2 3">
    <name type="scientific">Coniochaeta ligniaria NRRL 30616</name>
    <dbReference type="NCBI Taxonomy" id="1408157"/>
    <lineage>
        <taxon>Eukaryota</taxon>
        <taxon>Fungi</taxon>
        <taxon>Dikarya</taxon>
        <taxon>Ascomycota</taxon>
        <taxon>Pezizomycotina</taxon>
        <taxon>Sordariomycetes</taxon>
        <taxon>Sordariomycetidae</taxon>
        <taxon>Coniochaetales</taxon>
        <taxon>Coniochaetaceae</taxon>
        <taxon>Coniochaeta</taxon>
    </lineage>
</organism>
<evidence type="ECO:0000313" key="3">
    <source>
        <dbReference type="Proteomes" id="UP000182658"/>
    </source>
</evidence>
<keyword evidence="3" id="KW-1185">Reference proteome</keyword>
<reference evidence="2 3" key="1">
    <citation type="submission" date="2016-10" db="EMBL/GenBank/DDBJ databases">
        <title>Draft genome sequence of Coniochaeta ligniaria NRRL30616, a lignocellulolytic fungus for bioabatement of inhibitors in plant biomass hydrolysates.</title>
        <authorList>
            <consortium name="DOE Joint Genome Institute"/>
            <person name="Jimenez D.J."/>
            <person name="Hector R.E."/>
            <person name="Riley R."/>
            <person name="Sun H."/>
            <person name="Grigoriev I.V."/>
            <person name="Van Elsas J.D."/>
            <person name="Nichols N.N."/>
        </authorList>
    </citation>
    <scope>NUCLEOTIDE SEQUENCE [LARGE SCALE GENOMIC DNA]</scope>
    <source>
        <strain evidence="2 3">NRRL 30616</strain>
    </source>
</reference>
<feature type="region of interest" description="Disordered" evidence="1">
    <location>
        <begin position="35"/>
        <end position="62"/>
    </location>
</feature>
<dbReference type="Proteomes" id="UP000182658">
    <property type="component" value="Unassembled WGS sequence"/>
</dbReference>
<evidence type="ECO:0000256" key="1">
    <source>
        <dbReference type="SAM" id="MobiDB-lite"/>
    </source>
</evidence>
<dbReference type="InParanoid" id="A0A1J7I963"/>
<dbReference type="AlphaFoldDB" id="A0A1J7I963"/>
<protein>
    <submittedName>
        <fullName evidence="2">Uncharacterized protein</fullName>
    </submittedName>
</protein>
<name>A0A1J7I963_9PEZI</name>